<dbReference type="Proteomes" id="UP000285712">
    <property type="component" value="Unassembled WGS sequence"/>
</dbReference>
<dbReference type="GO" id="GO:0003678">
    <property type="term" value="F:DNA helicase activity"/>
    <property type="evidence" value="ECO:0007669"/>
    <property type="project" value="InterPro"/>
</dbReference>
<sequence>MQEIKKTSFAKSIRTLTLGARKSLCIHPDVRKLTSDTAMTDKCLDLIQSTKTKAPGCPYNKRTTQVHFRHHALAQVQDIEELHDLGQQIKSTRESLGIHIKGSIVILDEAHNIADAVNNTYSVTEDGGKENCLKFMLLNPALHFADIVAEAKSVSQVLHSLLLGVDRERIDLFSCGHIIPPANLTA</sequence>
<protein>
    <recommendedName>
        <fullName evidence="2">RAD3-like helicase DEAD domain-containing protein</fullName>
    </recommendedName>
</protein>
<dbReference type="PANTHER" id="PTHR11472">
    <property type="entry name" value="DNA REPAIR DEAD HELICASE RAD3/XP-D SUBFAMILY MEMBER"/>
    <property type="match status" value="1"/>
</dbReference>
<dbReference type="InterPro" id="IPR002464">
    <property type="entry name" value="DNA/RNA_helicase_DEAH_CS"/>
</dbReference>
<proteinExistence type="predicted"/>
<dbReference type="Pfam" id="PF06733">
    <property type="entry name" value="DEAD_2"/>
    <property type="match status" value="1"/>
</dbReference>
<reference evidence="5 6" key="1">
    <citation type="submission" date="2018-08" db="EMBL/GenBank/DDBJ databases">
        <title>Aphanomyces genome sequencing and annotation.</title>
        <authorList>
            <person name="Minardi D."/>
            <person name="Oidtmann B."/>
            <person name="Van Der Giezen M."/>
            <person name="Studholme D.J."/>
        </authorList>
    </citation>
    <scope>NUCLEOTIDE SEQUENCE [LARGE SCALE GENOMIC DNA]</scope>
    <source>
        <strain evidence="4 5">Da</strain>
        <strain evidence="3 6">Sv</strain>
    </source>
</reference>
<dbReference type="GO" id="GO:0003677">
    <property type="term" value="F:DNA binding"/>
    <property type="evidence" value="ECO:0007669"/>
    <property type="project" value="InterPro"/>
</dbReference>
<evidence type="ECO:0000313" key="3">
    <source>
        <dbReference type="EMBL" id="RHZ02974.1"/>
    </source>
</evidence>
<feature type="non-terminal residue" evidence="3">
    <location>
        <position position="186"/>
    </location>
</feature>
<dbReference type="EMBL" id="QUTG01000095">
    <property type="protein sequence ID" value="RHZ02974.1"/>
    <property type="molecule type" value="Genomic_DNA"/>
</dbReference>
<dbReference type="AlphaFoldDB" id="A0A3R6XA10"/>
<dbReference type="GO" id="GO:0005634">
    <property type="term" value="C:nucleus"/>
    <property type="evidence" value="ECO:0007669"/>
    <property type="project" value="TreeGrafter"/>
</dbReference>
<evidence type="ECO:0000313" key="6">
    <source>
        <dbReference type="Proteomes" id="UP000285712"/>
    </source>
</evidence>
<name>A0A3R6XA10_APHAT</name>
<dbReference type="GO" id="GO:0005524">
    <property type="term" value="F:ATP binding"/>
    <property type="evidence" value="ECO:0007669"/>
    <property type="project" value="InterPro"/>
</dbReference>
<gene>
    <name evidence="3" type="ORF">DYB35_013564</name>
    <name evidence="4" type="ORF">DYB37_013607</name>
</gene>
<dbReference type="PROSITE" id="PS00690">
    <property type="entry name" value="DEAH_ATP_HELICASE"/>
    <property type="match status" value="1"/>
</dbReference>
<evidence type="ECO:0000313" key="5">
    <source>
        <dbReference type="Proteomes" id="UP000285430"/>
    </source>
</evidence>
<dbReference type="GO" id="GO:0016787">
    <property type="term" value="F:hydrolase activity"/>
    <property type="evidence" value="ECO:0007669"/>
    <property type="project" value="UniProtKB-KW"/>
</dbReference>
<dbReference type="Gene3D" id="3.40.50.300">
    <property type="entry name" value="P-loop containing nucleotide triphosphate hydrolases"/>
    <property type="match status" value="2"/>
</dbReference>
<accession>A0A3R6XA10</accession>
<dbReference type="InterPro" id="IPR010614">
    <property type="entry name" value="RAD3-like_helicase_DEAD"/>
</dbReference>
<dbReference type="VEuPathDB" id="FungiDB:H257_14526"/>
<dbReference type="InterPro" id="IPR027417">
    <property type="entry name" value="P-loop_NTPase"/>
</dbReference>
<dbReference type="Proteomes" id="UP000285430">
    <property type="component" value="Unassembled WGS sequence"/>
</dbReference>
<evidence type="ECO:0000256" key="1">
    <source>
        <dbReference type="ARBA" id="ARBA00022801"/>
    </source>
</evidence>
<feature type="domain" description="RAD3-like helicase DEAD" evidence="2">
    <location>
        <begin position="1"/>
        <end position="90"/>
    </location>
</feature>
<dbReference type="GO" id="GO:0034085">
    <property type="term" value="P:establishment of sister chromatid cohesion"/>
    <property type="evidence" value="ECO:0007669"/>
    <property type="project" value="TreeGrafter"/>
</dbReference>
<organism evidence="3 6">
    <name type="scientific">Aphanomyces astaci</name>
    <name type="common">Crayfish plague agent</name>
    <dbReference type="NCBI Taxonomy" id="112090"/>
    <lineage>
        <taxon>Eukaryota</taxon>
        <taxon>Sar</taxon>
        <taxon>Stramenopiles</taxon>
        <taxon>Oomycota</taxon>
        <taxon>Saprolegniomycetes</taxon>
        <taxon>Saprolegniales</taxon>
        <taxon>Verrucalvaceae</taxon>
        <taxon>Aphanomyces</taxon>
    </lineage>
</organism>
<keyword evidence="1" id="KW-0378">Hydrolase</keyword>
<dbReference type="InterPro" id="IPR045028">
    <property type="entry name" value="DinG/Rad3-like"/>
</dbReference>
<evidence type="ECO:0000259" key="2">
    <source>
        <dbReference type="Pfam" id="PF06733"/>
    </source>
</evidence>
<comment type="caution">
    <text evidence="3">The sequence shown here is derived from an EMBL/GenBank/DDBJ whole genome shotgun (WGS) entry which is preliminary data.</text>
</comment>
<dbReference type="PANTHER" id="PTHR11472:SF41">
    <property type="entry name" value="ATP-DEPENDENT DNA HELICASE DDX11-RELATED"/>
    <property type="match status" value="1"/>
</dbReference>
<dbReference type="EMBL" id="QUTH01000218">
    <property type="protein sequence ID" value="RHZ34635.1"/>
    <property type="molecule type" value="Genomic_DNA"/>
</dbReference>
<evidence type="ECO:0000313" key="4">
    <source>
        <dbReference type="EMBL" id="RHZ34635.1"/>
    </source>
</evidence>